<comment type="similarity">
    <text evidence="2">Belongs to the bacterial solute-binding protein 5 family.</text>
</comment>
<dbReference type="Pfam" id="PF00496">
    <property type="entry name" value="SBP_bac_5"/>
    <property type="match status" value="1"/>
</dbReference>
<keyword evidence="4" id="KW-0732">Signal</keyword>
<dbReference type="Gene3D" id="3.10.105.10">
    <property type="entry name" value="Dipeptide-binding Protein, Domain 3"/>
    <property type="match status" value="1"/>
</dbReference>
<evidence type="ECO:0000256" key="4">
    <source>
        <dbReference type="ARBA" id="ARBA00022729"/>
    </source>
</evidence>
<dbReference type="SUPFAM" id="SSF53850">
    <property type="entry name" value="Periplasmic binding protein-like II"/>
    <property type="match status" value="1"/>
</dbReference>
<evidence type="ECO:0000313" key="6">
    <source>
        <dbReference type="EMBL" id="GAI27099.1"/>
    </source>
</evidence>
<organism evidence="6">
    <name type="scientific">marine sediment metagenome</name>
    <dbReference type="NCBI Taxonomy" id="412755"/>
    <lineage>
        <taxon>unclassified sequences</taxon>
        <taxon>metagenomes</taxon>
        <taxon>ecological metagenomes</taxon>
    </lineage>
</organism>
<evidence type="ECO:0000256" key="2">
    <source>
        <dbReference type="ARBA" id="ARBA00005695"/>
    </source>
</evidence>
<evidence type="ECO:0000256" key="3">
    <source>
        <dbReference type="ARBA" id="ARBA00022448"/>
    </source>
</evidence>
<accession>X1P848</accession>
<evidence type="ECO:0000259" key="5">
    <source>
        <dbReference type="Pfam" id="PF00496"/>
    </source>
</evidence>
<protein>
    <recommendedName>
        <fullName evidence="5">Solute-binding protein family 5 domain-containing protein</fullName>
    </recommendedName>
</protein>
<dbReference type="Gene3D" id="3.40.190.10">
    <property type="entry name" value="Periplasmic binding protein-like II"/>
    <property type="match status" value="1"/>
</dbReference>
<feature type="non-terminal residue" evidence="6">
    <location>
        <position position="1"/>
    </location>
</feature>
<dbReference type="PANTHER" id="PTHR30290:SF10">
    <property type="entry name" value="PERIPLASMIC OLIGOPEPTIDE-BINDING PROTEIN-RELATED"/>
    <property type="match status" value="1"/>
</dbReference>
<gene>
    <name evidence="6" type="ORF">S06H3_37895</name>
</gene>
<proteinExistence type="inferred from homology"/>
<dbReference type="InterPro" id="IPR039424">
    <property type="entry name" value="SBP_5"/>
</dbReference>
<dbReference type="GO" id="GO:1904680">
    <property type="term" value="F:peptide transmembrane transporter activity"/>
    <property type="evidence" value="ECO:0007669"/>
    <property type="project" value="TreeGrafter"/>
</dbReference>
<keyword evidence="3" id="KW-0813">Transport</keyword>
<dbReference type="EMBL" id="BARV01023058">
    <property type="protein sequence ID" value="GAI27099.1"/>
    <property type="molecule type" value="Genomic_DNA"/>
</dbReference>
<feature type="domain" description="Solute-binding protein family 5" evidence="5">
    <location>
        <begin position="2"/>
        <end position="61"/>
    </location>
</feature>
<evidence type="ECO:0000256" key="1">
    <source>
        <dbReference type="ARBA" id="ARBA00004196"/>
    </source>
</evidence>
<dbReference type="AlphaFoldDB" id="X1P848"/>
<dbReference type="PANTHER" id="PTHR30290">
    <property type="entry name" value="PERIPLASMIC BINDING COMPONENT OF ABC TRANSPORTER"/>
    <property type="match status" value="1"/>
</dbReference>
<dbReference type="GO" id="GO:0015833">
    <property type="term" value="P:peptide transport"/>
    <property type="evidence" value="ECO:0007669"/>
    <property type="project" value="TreeGrafter"/>
</dbReference>
<comment type="subcellular location">
    <subcellularLocation>
        <location evidence="1">Cell envelope</location>
    </subcellularLocation>
</comment>
<dbReference type="InterPro" id="IPR000914">
    <property type="entry name" value="SBP_5_dom"/>
</dbReference>
<sequence length="143" mass="16669">AMVAMWWQNLGVEVEVQVIGELEEWYERSHNREFQLFNSGWRADYIDPQNFLEVLFHSQSDENGFAYSNPEVDAALEKSAVEQDEAARLVMYQDIEKAILEELPAVPFYHSWKSNVLVKSYVEGFYLAPIAVNIWRDISVKPH</sequence>
<name>X1P848_9ZZZZ</name>
<reference evidence="6" key="1">
    <citation type="journal article" date="2014" name="Front. Microbiol.">
        <title>High frequency of phylogenetically diverse reductive dehalogenase-homologous genes in deep subseafloor sedimentary metagenomes.</title>
        <authorList>
            <person name="Kawai M."/>
            <person name="Futagami T."/>
            <person name="Toyoda A."/>
            <person name="Takaki Y."/>
            <person name="Nishi S."/>
            <person name="Hori S."/>
            <person name="Arai W."/>
            <person name="Tsubouchi T."/>
            <person name="Morono Y."/>
            <person name="Uchiyama I."/>
            <person name="Ito T."/>
            <person name="Fujiyama A."/>
            <person name="Inagaki F."/>
            <person name="Takami H."/>
        </authorList>
    </citation>
    <scope>NUCLEOTIDE SEQUENCE</scope>
    <source>
        <strain evidence="6">Expedition CK06-06</strain>
    </source>
</reference>
<dbReference type="GO" id="GO:0030313">
    <property type="term" value="C:cell envelope"/>
    <property type="evidence" value="ECO:0007669"/>
    <property type="project" value="UniProtKB-SubCell"/>
</dbReference>
<comment type="caution">
    <text evidence="6">The sequence shown here is derived from an EMBL/GenBank/DDBJ whole genome shotgun (WGS) entry which is preliminary data.</text>
</comment>